<dbReference type="Proteomes" id="UP001432322">
    <property type="component" value="Unassembled WGS sequence"/>
</dbReference>
<sequence length="140" mass="15492">MYPHGGNALTPSLSRPRVMPIPVALPVALHVNSSRKVHRSADGIINIIQEILFYAEGGVKSLAGKQLKEVQTHPIAHDRGRFSAETNARVFVGERLIRMHIQTSIRPNESDSLEIDEVFHFAESPDATVFPIAFEGTLEK</sequence>
<feature type="non-terminal residue" evidence="1">
    <location>
        <position position="140"/>
    </location>
</feature>
<dbReference type="AlphaFoldDB" id="A0AAV5WSJ8"/>
<comment type="caution">
    <text evidence="1">The sequence shown here is derived from an EMBL/GenBank/DDBJ whole genome shotgun (WGS) entry which is preliminary data.</text>
</comment>
<accession>A0AAV5WSJ8</accession>
<organism evidence="1 2">
    <name type="scientific">Pristionchus fissidentatus</name>
    <dbReference type="NCBI Taxonomy" id="1538716"/>
    <lineage>
        <taxon>Eukaryota</taxon>
        <taxon>Metazoa</taxon>
        <taxon>Ecdysozoa</taxon>
        <taxon>Nematoda</taxon>
        <taxon>Chromadorea</taxon>
        <taxon>Rhabditida</taxon>
        <taxon>Rhabditina</taxon>
        <taxon>Diplogasteromorpha</taxon>
        <taxon>Diplogasteroidea</taxon>
        <taxon>Neodiplogasteridae</taxon>
        <taxon>Pristionchus</taxon>
    </lineage>
</organism>
<proteinExistence type="predicted"/>
<reference evidence="1" key="1">
    <citation type="submission" date="2023-10" db="EMBL/GenBank/DDBJ databases">
        <title>Genome assembly of Pristionchus species.</title>
        <authorList>
            <person name="Yoshida K."/>
            <person name="Sommer R.J."/>
        </authorList>
    </citation>
    <scope>NUCLEOTIDE SEQUENCE</scope>
    <source>
        <strain evidence="1">RS5133</strain>
    </source>
</reference>
<evidence type="ECO:0000313" key="2">
    <source>
        <dbReference type="Proteomes" id="UP001432322"/>
    </source>
</evidence>
<evidence type="ECO:0000313" key="1">
    <source>
        <dbReference type="EMBL" id="GMT33595.1"/>
    </source>
</evidence>
<gene>
    <name evidence="1" type="ORF">PFISCL1PPCAC_24892</name>
</gene>
<dbReference type="EMBL" id="BTSY01000006">
    <property type="protein sequence ID" value="GMT33595.1"/>
    <property type="molecule type" value="Genomic_DNA"/>
</dbReference>
<protein>
    <submittedName>
        <fullName evidence="1">Uncharacterized protein</fullName>
    </submittedName>
</protein>
<keyword evidence="2" id="KW-1185">Reference proteome</keyword>
<name>A0AAV5WSJ8_9BILA</name>